<evidence type="ECO:0000313" key="3">
    <source>
        <dbReference type="RefSeq" id="XP_013788657.1"/>
    </source>
</evidence>
<dbReference type="Gene3D" id="2.170.15.10">
    <property type="entry name" value="Proaerolysin, chain A, domain 3"/>
    <property type="match status" value="1"/>
</dbReference>
<accession>A0ABM1BU26</accession>
<sequence>MSPKEIIERHVRNNYMVDFDRWAQEYVSEQARKTNHKVSWWDLYGNHQHLKERPQYHRFKIEVNTGPVFYKQVSRTVDRPQSVYTNWYHNDQSKEKITTVISKEIKRQSTFTWSLEQGLKISTKVEAKVGIPELIDVSTSISTELDLRASQGKTTTDVDSFSISYTLNIDPKTSVKAEWVITEREVEVPWEVDIFIDGWIAIWFHEKWEGHWLWFHPMWMLKNEYFQQNGDGLKFRAHGVFRGVRGIDSVIRTYEYPLQKPYSDVTGEPLTKPGIPRRVNTHHIPQGREQKQHGALGD</sequence>
<dbReference type="PANTHER" id="PTHR34007">
    <property type="entry name" value="AEROLYSIN-LIKE PROTEIN-RELATED"/>
    <property type="match status" value="1"/>
</dbReference>
<dbReference type="InterPro" id="IPR053280">
    <property type="entry name" value="Aerolysin-like_pore-former"/>
</dbReference>
<keyword evidence="2" id="KW-1185">Reference proteome</keyword>
<dbReference type="SUPFAM" id="SSF56973">
    <property type="entry name" value="Aerolisin/ETX pore-forming domain"/>
    <property type="match status" value="1"/>
</dbReference>
<dbReference type="Pfam" id="PF03318">
    <property type="entry name" value="ETX_MTX2"/>
    <property type="match status" value="1"/>
</dbReference>
<gene>
    <name evidence="3" type="primary">LOC106472551</name>
</gene>
<organism evidence="2 3">
    <name type="scientific">Limulus polyphemus</name>
    <name type="common">Atlantic horseshoe crab</name>
    <dbReference type="NCBI Taxonomy" id="6850"/>
    <lineage>
        <taxon>Eukaryota</taxon>
        <taxon>Metazoa</taxon>
        <taxon>Ecdysozoa</taxon>
        <taxon>Arthropoda</taxon>
        <taxon>Chelicerata</taxon>
        <taxon>Merostomata</taxon>
        <taxon>Xiphosura</taxon>
        <taxon>Limulidae</taxon>
        <taxon>Limulus</taxon>
    </lineage>
</organism>
<feature type="region of interest" description="Disordered" evidence="1">
    <location>
        <begin position="267"/>
        <end position="298"/>
    </location>
</feature>
<dbReference type="RefSeq" id="XP_013788657.1">
    <property type="nucleotide sequence ID" value="XM_013933203.2"/>
</dbReference>
<name>A0ABM1BU26_LIMPO</name>
<proteinExistence type="predicted"/>
<dbReference type="CDD" id="cd20237">
    <property type="entry name" value="PFM_LIN24-like"/>
    <property type="match status" value="1"/>
</dbReference>
<dbReference type="Proteomes" id="UP000694941">
    <property type="component" value="Unplaced"/>
</dbReference>
<evidence type="ECO:0000256" key="1">
    <source>
        <dbReference type="SAM" id="MobiDB-lite"/>
    </source>
</evidence>
<reference evidence="3" key="1">
    <citation type="submission" date="2025-08" db="UniProtKB">
        <authorList>
            <consortium name="RefSeq"/>
        </authorList>
    </citation>
    <scope>IDENTIFICATION</scope>
    <source>
        <tissue evidence="3">Muscle</tissue>
    </source>
</reference>
<dbReference type="PANTHER" id="PTHR34007:SF1">
    <property type="entry name" value="AEROLYSIN-LIKE PROTEIN-RELATED"/>
    <property type="match status" value="1"/>
</dbReference>
<dbReference type="InterPro" id="IPR004991">
    <property type="entry name" value="Aerolysin-like"/>
</dbReference>
<dbReference type="GeneID" id="106472551"/>
<evidence type="ECO:0000313" key="2">
    <source>
        <dbReference type="Proteomes" id="UP000694941"/>
    </source>
</evidence>
<protein>
    <submittedName>
        <fullName evidence="3">Uncharacterized protein LOC106472551</fullName>
    </submittedName>
</protein>